<reference evidence="2" key="1">
    <citation type="submission" date="2016-10" db="EMBL/GenBank/DDBJ databases">
        <authorList>
            <person name="Varghese N."/>
            <person name="Submissions S."/>
        </authorList>
    </citation>
    <scope>NUCLEOTIDE SEQUENCE [LARGE SCALE GENOMIC DNA]</scope>
    <source>
        <strain evidence="2">CGMCC 1.7031</strain>
    </source>
</reference>
<dbReference type="PROSITE" id="PS51257">
    <property type="entry name" value="PROKAR_LIPOPROTEIN"/>
    <property type="match status" value="1"/>
</dbReference>
<evidence type="ECO:0000313" key="1">
    <source>
        <dbReference type="EMBL" id="SCY79669.1"/>
    </source>
</evidence>
<accession>A0A1G5IVM1</accession>
<dbReference type="Pfam" id="PF05787">
    <property type="entry name" value="PhoX"/>
    <property type="match status" value="1"/>
</dbReference>
<gene>
    <name evidence="1" type="ORF">SAMN02927903_02402</name>
</gene>
<name>A0A1G5IVM1_9FLAO</name>
<protein>
    <recommendedName>
        <fullName evidence="3">DUF839 domain-containing protein</fullName>
    </recommendedName>
</protein>
<dbReference type="STRING" id="490189.SAMN02927903_02402"/>
<evidence type="ECO:0000313" key="2">
    <source>
        <dbReference type="Proteomes" id="UP000199354"/>
    </source>
</evidence>
<dbReference type="AlphaFoldDB" id="A0A1G5IVM1"/>
<dbReference type="OrthoDB" id="727757at2"/>
<dbReference type="RefSeq" id="WP_091144116.1">
    <property type="nucleotide sequence ID" value="NZ_FMVF01000011.1"/>
</dbReference>
<dbReference type="InterPro" id="IPR008557">
    <property type="entry name" value="PhoX"/>
</dbReference>
<keyword evidence="2" id="KW-1185">Reference proteome</keyword>
<evidence type="ECO:0008006" key="3">
    <source>
        <dbReference type="Google" id="ProtNLM"/>
    </source>
</evidence>
<sequence length="495" mass="53769">MTQLLLKGLAFCVAATVLTSCNDDDNNNGTTPPTINDKIDFSSHSDVPSFAFSMDNADDLDISVLISSSDVLAQSPSFVYGAQPDGAGLMKDPNSNGYLLISNHEILKSVSRVYLDETFKPVKGEYIVDGVGGLTRLCSATLALPQIHGFGPMFLTAGESGEESMVHGINPLGLVSDRARTDRVLPALGKASMENAVPLPKDTYPGKTVILIGEDQSYAASHISAGQLIMYLTNTVGDLYNGKLYALKRVSGNQVEMNMTVGNSYDVEFVEVPNAVNLTGASINTTVNDLGAIRFSRVEDVDYRKGNAAAAREVYFTATGQATSNAPVDGYTMWGRVYRLKMKENDPLKGTLEVVVEGDSMPGTGLINPDNLCVTENYVYIQEDGDSYYTAAQHDSYIWQHNIATKATKPWLNMNHKRTDAAWQAAYNQTGEMRFGNWEYGAMMDISDVIGVPNTFMVNIHPHTWQKDAFLNADGSGTNTNKEGGQTIIIRNVAK</sequence>
<dbReference type="EMBL" id="FMVF01000011">
    <property type="protein sequence ID" value="SCY79669.1"/>
    <property type="molecule type" value="Genomic_DNA"/>
</dbReference>
<dbReference type="Proteomes" id="UP000199354">
    <property type="component" value="Unassembled WGS sequence"/>
</dbReference>
<proteinExistence type="predicted"/>
<organism evidence="1 2">
    <name type="scientific">Flavobacterium caeni</name>
    <dbReference type="NCBI Taxonomy" id="490189"/>
    <lineage>
        <taxon>Bacteria</taxon>
        <taxon>Pseudomonadati</taxon>
        <taxon>Bacteroidota</taxon>
        <taxon>Flavobacteriia</taxon>
        <taxon>Flavobacteriales</taxon>
        <taxon>Flavobacteriaceae</taxon>
        <taxon>Flavobacterium</taxon>
    </lineage>
</organism>